<keyword evidence="4 7" id="KW-1133">Transmembrane helix</keyword>
<reference evidence="10 11" key="1">
    <citation type="submission" date="2019-01" db="EMBL/GenBank/DDBJ databases">
        <title>Draft genome sequences of three monokaryotic isolates of the white-rot basidiomycete fungus Dichomitus squalens.</title>
        <authorList>
            <consortium name="DOE Joint Genome Institute"/>
            <person name="Lopez S.C."/>
            <person name="Andreopoulos B."/>
            <person name="Pangilinan J."/>
            <person name="Lipzen A."/>
            <person name="Riley R."/>
            <person name="Ahrendt S."/>
            <person name="Ng V."/>
            <person name="Barry K."/>
            <person name="Daum C."/>
            <person name="Grigoriev I.V."/>
            <person name="Hilden K.S."/>
            <person name="Makela M.R."/>
            <person name="de Vries R.P."/>
        </authorList>
    </citation>
    <scope>NUCLEOTIDE SEQUENCE [LARGE SCALE GENOMIC DNA]</scope>
    <source>
        <strain evidence="10 11">CBS 464.89</strain>
        <strain evidence="9">OM18370.1</strain>
    </source>
</reference>
<comment type="similarity">
    <text evidence="2">Belongs to the VAMP-associated protein (VAP) (TC 9.B.17) family.</text>
</comment>
<sequence length="383" mass="41731">MSVSLNPSSVLGFNRPFTESVKRTLQITNNNANPVAFKVKTTAPKLYCVRPNSGRVEPGETVEVAVMLQAMKEDLPLNAKCKDKFLIQSTIITPEKESMPLQEIWNGEADEVHSQKIRVVYLPPEGQTVPEEDETHVNMSSLLNVPGQDVSSVWSESGLTRFPETSSIYSQKYATVRQYQTNGHADREHSGGDDSATRILPPQEEEHHDAPSTPPPNVAVHPPEPTPSEPQPSSDEGVGIVNVSVHAPPPARQSPPPSPLTRAVPPPAPQVIVQDPNPELVKKLDEAQAEIERLRQLIASMPEPSVAPTSVTGATELRQRRRGPASDDGSSYDGRTYDDRSTYDGRTEVGSYVGSDIAPPEGVPLQVVIIIALGVFVTTYLFF</sequence>
<dbReference type="EMBL" id="ML143437">
    <property type="protein sequence ID" value="TBU27044.1"/>
    <property type="molecule type" value="Genomic_DNA"/>
</dbReference>
<dbReference type="GO" id="GO:1902647">
    <property type="term" value="P:negative regulation of 1-phosphatidyl-1D-myo-inositol 4,5-bisphosphate biosynthetic process"/>
    <property type="evidence" value="ECO:0007669"/>
    <property type="project" value="UniProtKB-ARBA"/>
</dbReference>
<dbReference type="GO" id="GO:0033149">
    <property type="term" value="F:FFAT motif binding"/>
    <property type="evidence" value="ECO:0007669"/>
    <property type="project" value="TreeGrafter"/>
</dbReference>
<dbReference type="GO" id="GO:0051685">
    <property type="term" value="P:maintenance of ER location"/>
    <property type="evidence" value="ECO:0007669"/>
    <property type="project" value="UniProtKB-ARBA"/>
</dbReference>
<dbReference type="STRING" id="114155.A0A4V2K7L8"/>
<feature type="compositionally biased region" description="Pro residues" evidence="6">
    <location>
        <begin position="212"/>
        <end position="230"/>
    </location>
</feature>
<organism evidence="10 11">
    <name type="scientific">Dichomitus squalens</name>
    <dbReference type="NCBI Taxonomy" id="114155"/>
    <lineage>
        <taxon>Eukaryota</taxon>
        <taxon>Fungi</taxon>
        <taxon>Dikarya</taxon>
        <taxon>Basidiomycota</taxon>
        <taxon>Agaricomycotina</taxon>
        <taxon>Agaricomycetes</taxon>
        <taxon>Polyporales</taxon>
        <taxon>Polyporaceae</taxon>
        <taxon>Dichomitus</taxon>
    </lineage>
</organism>
<feature type="domain" description="MSP" evidence="8">
    <location>
        <begin position="2"/>
        <end position="122"/>
    </location>
</feature>
<dbReference type="GO" id="GO:0090158">
    <property type="term" value="P:endoplasmic reticulum membrane organization"/>
    <property type="evidence" value="ECO:0007669"/>
    <property type="project" value="TreeGrafter"/>
</dbReference>
<feature type="compositionally biased region" description="Basic and acidic residues" evidence="6">
    <location>
        <begin position="184"/>
        <end position="196"/>
    </location>
</feature>
<dbReference type="GO" id="GO:0160219">
    <property type="term" value="C:cortical endoplasmic reticulum membrane"/>
    <property type="evidence" value="ECO:0007669"/>
    <property type="project" value="UniProtKB-ARBA"/>
</dbReference>
<dbReference type="Gene3D" id="2.60.40.10">
    <property type="entry name" value="Immunoglobulins"/>
    <property type="match status" value="1"/>
</dbReference>
<gene>
    <name evidence="10" type="ORF">BD310DRAFT_950005</name>
    <name evidence="9" type="ORF">BD311DRAFT_740199</name>
</gene>
<evidence type="ECO:0000313" key="11">
    <source>
        <dbReference type="Proteomes" id="UP000292082"/>
    </source>
</evidence>
<dbReference type="GO" id="GO:0061817">
    <property type="term" value="P:endoplasmic reticulum-plasma membrane tethering"/>
    <property type="evidence" value="ECO:0007669"/>
    <property type="project" value="UniProtKB-ARBA"/>
</dbReference>
<dbReference type="GO" id="GO:0035091">
    <property type="term" value="F:phosphatidylinositol binding"/>
    <property type="evidence" value="ECO:0007669"/>
    <property type="project" value="UniProtKB-ARBA"/>
</dbReference>
<dbReference type="FunFam" id="2.60.40.10:FF:000813">
    <property type="entry name" value="Vesicle-associated protein 1-1"/>
    <property type="match status" value="1"/>
</dbReference>
<dbReference type="GO" id="GO:0160214">
    <property type="term" value="F:endoplasmic reticulum-plasma membrane adaptor activity"/>
    <property type="evidence" value="ECO:0007669"/>
    <property type="project" value="UniProtKB-ARBA"/>
</dbReference>
<name>A0A4V2K7L8_9APHY</name>
<feature type="region of interest" description="Disordered" evidence="6">
    <location>
        <begin position="303"/>
        <end position="345"/>
    </location>
</feature>
<dbReference type="EMBL" id="ML145149">
    <property type="protein sequence ID" value="TBU56568.1"/>
    <property type="molecule type" value="Genomic_DNA"/>
</dbReference>
<dbReference type="InterPro" id="IPR013783">
    <property type="entry name" value="Ig-like_fold"/>
</dbReference>
<evidence type="ECO:0000256" key="3">
    <source>
        <dbReference type="ARBA" id="ARBA00022692"/>
    </source>
</evidence>
<dbReference type="GO" id="GO:0001786">
    <property type="term" value="F:phosphatidylserine binding"/>
    <property type="evidence" value="ECO:0007669"/>
    <property type="project" value="UniProtKB-ARBA"/>
</dbReference>
<evidence type="ECO:0000256" key="6">
    <source>
        <dbReference type="SAM" id="MobiDB-lite"/>
    </source>
</evidence>
<dbReference type="InterPro" id="IPR016763">
    <property type="entry name" value="VAP"/>
</dbReference>
<keyword evidence="3 7" id="KW-0812">Transmembrane</keyword>
<dbReference type="AlphaFoldDB" id="A0A4V2K7L8"/>
<dbReference type="PANTHER" id="PTHR10809">
    <property type="entry name" value="VESICLE-ASSOCIATED MEMBRANE PROTEIN-ASSOCIATED PROTEIN"/>
    <property type="match status" value="1"/>
</dbReference>
<dbReference type="GO" id="GO:0007009">
    <property type="term" value="P:plasma membrane organization"/>
    <property type="evidence" value="ECO:0007669"/>
    <property type="project" value="UniProtKB-ARBA"/>
</dbReference>
<comment type="subcellular location">
    <subcellularLocation>
        <location evidence="1">Membrane</location>
        <topology evidence="1">Single-pass type IV membrane protein</topology>
    </subcellularLocation>
</comment>
<keyword evidence="5 7" id="KW-0472">Membrane</keyword>
<dbReference type="InterPro" id="IPR000535">
    <property type="entry name" value="MSP_dom"/>
</dbReference>
<evidence type="ECO:0000256" key="7">
    <source>
        <dbReference type="SAM" id="Phobius"/>
    </source>
</evidence>
<feature type="compositionally biased region" description="Basic and acidic residues" evidence="6">
    <location>
        <begin position="335"/>
        <end position="345"/>
    </location>
</feature>
<dbReference type="PANTHER" id="PTHR10809:SF6">
    <property type="entry name" value="AT11025P-RELATED"/>
    <property type="match status" value="1"/>
</dbReference>
<evidence type="ECO:0000259" key="8">
    <source>
        <dbReference type="PROSITE" id="PS50202"/>
    </source>
</evidence>
<feature type="compositionally biased region" description="Pro residues" evidence="6">
    <location>
        <begin position="247"/>
        <end position="269"/>
    </location>
</feature>
<protein>
    <submittedName>
        <fullName evidence="10">PapD-like protein</fullName>
    </submittedName>
</protein>
<evidence type="ECO:0000256" key="4">
    <source>
        <dbReference type="ARBA" id="ARBA00022989"/>
    </source>
</evidence>
<dbReference type="SUPFAM" id="SSF49354">
    <property type="entry name" value="PapD-like"/>
    <property type="match status" value="1"/>
</dbReference>
<dbReference type="GO" id="GO:0061709">
    <property type="term" value="P:reticulophagy"/>
    <property type="evidence" value="ECO:0007669"/>
    <property type="project" value="UniProtKB-ARBA"/>
</dbReference>
<dbReference type="Proteomes" id="UP000292082">
    <property type="component" value="Unassembled WGS sequence"/>
</dbReference>
<dbReference type="GO" id="GO:0005886">
    <property type="term" value="C:plasma membrane"/>
    <property type="evidence" value="ECO:0007669"/>
    <property type="project" value="TreeGrafter"/>
</dbReference>
<dbReference type="Pfam" id="PF00635">
    <property type="entry name" value="Motile_Sperm"/>
    <property type="match status" value="1"/>
</dbReference>
<keyword evidence="11" id="KW-1185">Reference proteome</keyword>
<feature type="region of interest" description="Disordered" evidence="6">
    <location>
        <begin position="181"/>
        <end position="277"/>
    </location>
</feature>
<evidence type="ECO:0000256" key="5">
    <source>
        <dbReference type="ARBA" id="ARBA00023136"/>
    </source>
</evidence>
<accession>A0A4V2K7L8</accession>
<dbReference type="PROSITE" id="PS50202">
    <property type="entry name" value="MSP"/>
    <property type="match status" value="1"/>
</dbReference>
<evidence type="ECO:0000256" key="1">
    <source>
        <dbReference type="ARBA" id="ARBA00004211"/>
    </source>
</evidence>
<dbReference type="GO" id="GO:0140506">
    <property type="term" value="F:endoplasmic reticulum-autophagosome adaptor activity"/>
    <property type="evidence" value="ECO:0007669"/>
    <property type="project" value="UniProtKB-ARBA"/>
</dbReference>
<feature type="transmembrane region" description="Helical" evidence="7">
    <location>
        <begin position="363"/>
        <end position="382"/>
    </location>
</feature>
<evidence type="ECO:0000313" key="10">
    <source>
        <dbReference type="EMBL" id="TBU56568.1"/>
    </source>
</evidence>
<dbReference type="OMA" id="FNRPFTQ"/>
<evidence type="ECO:0000256" key="2">
    <source>
        <dbReference type="ARBA" id="ARBA00008932"/>
    </source>
</evidence>
<proteinExistence type="inferred from homology"/>
<dbReference type="Proteomes" id="UP000292957">
    <property type="component" value="Unassembled WGS sequence"/>
</dbReference>
<dbReference type="OrthoDB" id="264603at2759"/>
<evidence type="ECO:0000313" key="9">
    <source>
        <dbReference type="EMBL" id="TBU27044.1"/>
    </source>
</evidence>
<dbReference type="InterPro" id="IPR008962">
    <property type="entry name" value="PapD-like_sf"/>
</dbReference>